<evidence type="ECO:0000256" key="3">
    <source>
        <dbReference type="ARBA" id="ARBA00022840"/>
    </source>
</evidence>
<keyword evidence="12" id="KW-1185">Reference proteome</keyword>
<evidence type="ECO:0000256" key="2">
    <source>
        <dbReference type="ARBA" id="ARBA00022741"/>
    </source>
</evidence>
<evidence type="ECO:0000256" key="7">
    <source>
        <dbReference type="PROSITE-ProRule" id="PRU00283"/>
    </source>
</evidence>
<keyword evidence="1" id="KW-0493">Microtubule</keyword>
<keyword evidence="4 8" id="KW-0175">Coiled coil</keyword>
<feature type="compositionally biased region" description="Polar residues" evidence="9">
    <location>
        <begin position="100"/>
        <end position="115"/>
    </location>
</feature>
<dbReference type="EMBL" id="JAWXYG010000012">
    <property type="protein sequence ID" value="KAK4256538.1"/>
    <property type="molecule type" value="Genomic_DNA"/>
</dbReference>
<keyword evidence="2 7" id="KW-0547">Nucleotide-binding</keyword>
<dbReference type="InterPro" id="IPR027417">
    <property type="entry name" value="P-loop_NTPase"/>
</dbReference>
<dbReference type="Gene3D" id="3.40.850.10">
    <property type="entry name" value="Kinesin motor domain"/>
    <property type="match status" value="1"/>
</dbReference>
<dbReference type="PROSITE" id="PS50067">
    <property type="entry name" value="KINESIN_MOTOR_2"/>
    <property type="match status" value="1"/>
</dbReference>
<dbReference type="SMART" id="SM00129">
    <property type="entry name" value="KISc"/>
    <property type="match status" value="1"/>
</dbReference>
<dbReference type="GO" id="GO:0005874">
    <property type="term" value="C:microtubule"/>
    <property type="evidence" value="ECO:0007669"/>
    <property type="project" value="UniProtKB-KW"/>
</dbReference>
<evidence type="ECO:0000256" key="4">
    <source>
        <dbReference type="ARBA" id="ARBA00023054"/>
    </source>
</evidence>
<feature type="coiled-coil region" evidence="8">
    <location>
        <begin position="2044"/>
        <end position="2071"/>
    </location>
</feature>
<dbReference type="GO" id="GO:0007018">
    <property type="term" value="P:microtubule-based movement"/>
    <property type="evidence" value="ECO:0007669"/>
    <property type="project" value="InterPro"/>
</dbReference>
<feature type="coiled-coil region" evidence="8">
    <location>
        <begin position="662"/>
        <end position="689"/>
    </location>
</feature>
<evidence type="ECO:0000259" key="10">
    <source>
        <dbReference type="PROSITE" id="PS50067"/>
    </source>
</evidence>
<organism evidence="11 12">
    <name type="scientific">Acacia crassicarpa</name>
    <name type="common">northern wattle</name>
    <dbReference type="NCBI Taxonomy" id="499986"/>
    <lineage>
        <taxon>Eukaryota</taxon>
        <taxon>Viridiplantae</taxon>
        <taxon>Streptophyta</taxon>
        <taxon>Embryophyta</taxon>
        <taxon>Tracheophyta</taxon>
        <taxon>Spermatophyta</taxon>
        <taxon>Magnoliopsida</taxon>
        <taxon>eudicotyledons</taxon>
        <taxon>Gunneridae</taxon>
        <taxon>Pentapetalae</taxon>
        <taxon>rosids</taxon>
        <taxon>fabids</taxon>
        <taxon>Fabales</taxon>
        <taxon>Fabaceae</taxon>
        <taxon>Caesalpinioideae</taxon>
        <taxon>mimosoid clade</taxon>
        <taxon>Acacieae</taxon>
        <taxon>Acacia</taxon>
    </lineage>
</organism>
<gene>
    <name evidence="11" type="ORF">QN277_006247</name>
</gene>
<dbReference type="PANTHER" id="PTHR37739">
    <property type="entry name" value="KINESIN-LIKE PROTEIN KIN-12D"/>
    <property type="match status" value="1"/>
</dbReference>
<evidence type="ECO:0000256" key="9">
    <source>
        <dbReference type="SAM" id="MobiDB-lite"/>
    </source>
</evidence>
<evidence type="ECO:0000256" key="5">
    <source>
        <dbReference type="ARBA" id="ARBA00023175"/>
    </source>
</evidence>
<dbReference type="GO" id="GO:0005524">
    <property type="term" value="F:ATP binding"/>
    <property type="evidence" value="ECO:0007669"/>
    <property type="project" value="UniProtKB-UniRule"/>
</dbReference>
<dbReference type="Pfam" id="PF00225">
    <property type="entry name" value="Kinesin"/>
    <property type="match status" value="1"/>
</dbReference>
<keyword evidence="5 7" id="KW-0505">Motor protein</keyword>
<dbReference type="GO" id="GO:0008017">
    <property type="term" value="F:microtubule binding"/>
    <property type="evidence" value="ECO:0007669"/>
    <property type="project" value="InterPro"/>
</dbReference>
<feature type="region of interest" description="Disordered" evidence="9">
    <location>
        <begin position="80"/>
        <end position="116"/>
    </location>
</feature>
<comment type="caution">
    <text evidence="11">The sequence shown here is derived from an EMBL/GenBank/DDBJ whole genome shotgun (WGS) entry which is preliminary data.</text>
</comment>
<feature type="region of interest" description="Disordered" evidence="9">
    <location>
        <begin position="1924"/>
        <end position="1943"/>
    </location>
</feature>
<feature type="coiled-coil region" evidence="8">
    <location>
        <begin position="2112"/>
        <end position="2202"/>
    </location>
</feature>
<dbReference type="InterPro" id="IPR019821">
    <property type="entry name" value="Kinesin_motor_CS"/>
</dbReference>
<evidence type="ECO:0000256" key="1">
    <source>
        <dbReference type="ARBA" id="ARBA00022701"/>
    </source>
</evidence>
<feature type="compositionally biased region" description="Basic and acidic residues" evidence="9">
    <location>
        <begin position="1926"/>
        <end position="1936"/>
    </location>
</feature>
<evidence type="ECO:0000313" key="11">
    <source>
        <dbReference type="EMBL" id="KAK4256538.1"/>
    </source>
</evidence>
<dbReference type="InterPro" id="IPR001752">
    <property type="entry name" value="Kinesin_motor_dom"/>
</dbReference>
<sequence length="2269" mass="258470">MFKESYTRTLGRNSSRNPQFEVNENVFEASQNIHNYPPPRTPLNTIADPCQYQKEPQEYDANSHYKIEAIRSGRSSDRFVNLSLNNGTPRGLGRYGKASSEPNSAQSTPARSASRISMGGAGGICAGTRVQYSGGGKTGGSGTFFKGTLVANSEFSKEVQHFELKEDPSFWMDHNVQVLIRIRPLNNIEKFSQGYDRCLRLESAQTLVWVGHPETRFTFDHIACETLSQENLFRVAGVPMVENCLSGYNSCIFAYGQTGSGKTYTMMGEIKEEEGHLTEDSGITPRVFDYLFMRIKLEEESRRDDKLRYNCRCSFLEIYNEQITDLLEPSATNLQLREDTKKGVYVENLSEHSVGTVSDVLKLLLQGTANRKVAATHMNSNSSRSHSVFTCIIESRWEKNTMTHLRFARLNLVDLAGSERQKSSGTDSERLKEAANINKSLSTLGLVIMNLVDLTHGKPRHVPYRDSRLTFLLQDSLGGNSKTMIISNVSPSICSSNETLSTLKFAQRAKLIQNNVKVNEGTSGDINALQWQIQQLKSQLSFLIKHNNFTSPVSNLEPYPELCRLSESSEGCNSFMENATMGQKLCLQTKEMKCMKAALLGALRREKLAEIKIQDLHAEIERLNCLARQREEDAQHTAFKLRLCEEKINQLEVLADGALSPEEYLLKENRALKNEIKELQARIENTPETTRLVLENDRILHELQQFQNFYEHGERERLMTELSQLRDQLVVSLQEKFAFPMRNENQDNDTKQELEDCQIMNSKLLRDVERLQTEIVKYISCDRAKSNSVLNSPFQLSNELKADKCSLVDTISLKSDSGDEMPFNTWSVDDLEGHALGASDMLTKENEDNRQKMLEAKLEKMSKDLEEVNLLNDQYQEKWALKLSQKNQIESVCDEVEMETTRTILHLQEEIAGLQSDLEGRLCSIAQENTELRNMVATKEEEIRTLCMEWERTIFELTNFLLDGSRSLRDACGQVESITGSLPEGNTRIAEHIGMAVKSYMEKEETIQKLESSLGDAQKMVWDMELKVGSLKEATATLTAFQQGNNEHNEDSFQLRMLLDEKTNMLRFLENEVKYKDDQLRKAEKRADAAFLLVRWLSDSQNVVAGDISNPGQDVHSKLDSRTIFEDQGDRTHLISDELMARVELTIPEVLEMHAAADAFCEDREIHTAHFQTSTSSLSPADTDLVLNPVKQNQDPRIIIKDLKSHNKSSACCAADSLIADTEKCLKLEEWHHILHQIQKDLVDMNIKLSIIENYINTEMDLSNCSLIDNDLMDFDASSADSSSVSDSSTETESIVSGNILHGSRSTCRVKFPGKITEQVVNPKSEGGFAIQADNQESENTDYQERNSIQREAAASFLRNELYATYEAFNKQNAHFSELLKELDNGSCSCLKEQRKEALCELMIQKFEAGRQNDPKVFGDMTTRLDDSLTKFEEAHATVKEADFMLHALTKAYEDAKLLSVTRKQTNENLMIERASLADEIQKLKSSICHIEEENQLLKDHITYSLIEMENSVSMLEDCFLQVQTDVEKKFMSIFSYVLLIQKEMICFTTGLRTSLEDIFSCAMEERFASFVLNNCYVTELVSKFLFFRVNHNFPSTKHEEACKFSKVCSNAESVLPTSNEGSGKRDQRVEAQILQEEQDLPNSNLMYEYMALRKELERKEELLEGLFFDLRLLQELASNGKDIKEETEKLITSLSQVRYELDIKTNNLEDTLVQNRKLEGSLAETERALSTSNHELKLAQELIGKLSDHNAELREIMKELYSKKVEADEQLNGQKDVIKGLEKEIVNLTSSLENSSLSLLEGIEDELRKAIIERDQLHEEVSILNDKLEMANSLADEKEAIAIEARQESETCKLYTEQKEEEVKILEHSVEELEGTINVLEKKVYEMDEEVGRHHLIRDSLEKKLLALEERLQAVDSIPQNADSDITKVQHEEQTSRQPSRKITELQEALNRIRILEEEKAEQDKQIKQCKEYISEVVLHAEAQASRYLQKYKSLESMFREVKKEMSNPTSTAPSEKGEKSSMRARGSSSPFRCISNLVHQMNLEKDQELSAAKLQVEELEALAASRQKEVCLLQTRLAATESMTHDVIRDLLGVKMDITNYATLVDQNQILKLVEEAHNLREELFAKEKEVHNQSLLINELIEERESCKLELRSKDADTIASQIAVQRLQERNQLLSAQREMLKKDKTNLMKKVAELDDMVKTLSATRENQPVQQTSTIKDRSSEKLGSAEITRRLSQYEQLLSRENEKLAKYCKSFANKYTARPPT</sequence>
<dbReference type="PROSITE" id="PS00411">
    <property type="entry name" value="KINESIN_MOTOR_1"/>
    <property type="match status" value="1"/>
</dbReference>
<feature type="binding site" evidence="7">
    <location>
        <begin position="256"/>
        <end position="263"/>
    </location>
    <ligand>
        <name>ATP</name>
        <dbReference type="ChEBI" id="CHEBI:30616"/>
    </ligand>
</feature>
<dbReference type="Proteomes" id="UP001293593">
    <property type="component" value="Unassembled WGS sequence"/>
</dbReference>
<feature type="domain" description="Kinesin motor" evidence="10">
    <location>
        <begin position="175"/>
        <end position="512"/>
    </location>
</feature>
<keyword evidence="3 7" id="KW-0067">ATP-binding</keyword>
<evidence type="ECO:0000313" key="12">
    <source>
        <dbReference type="Proteomes" id="UP001293593"/>
    </source>
</evidence>
<dbReference type="PANTHER" id="PTHR37739:SF18">
    <property type="entry name" value="KINESIN-LIKE PROTEIN KIN-12C"/>
    <property type="match status" value="1"/>
</dbReference>
<evidence type="ECO:0000256" key="8">
    <source>
        <dbReference type="SAM" id="Coils"/>
    </source>
</evidence>
<feature type="coiled-coil region" evidence="8">
    <location>
        <begin position="844"/>
        <end position="878"/>
    </location>
</feature>
<dbReference type="PRINTS" id="PR00380">
    <property type="entry name" value="KINESINHEAVY"/>
</dbReference>
<feature type="coiled-coil region" evidence="8">
    <location>
        <begin position="1709"/>
        <end position="1919"/>
    </location>
</feature>
<name>A0AAE1MBJ1_9FABA</name>
<proteinExistence type="inferred from homology"/>
<dbReference type="SUPFAM" id="SSF52540">
    <property type="entry name" value="P-loop containing nucleoside triphosphate hydrolases"/>
    <property type="match status" value="1"/>
</dbReference>
<reference evidence="11" key="1">
    <citation type="submission" date="2023-10" db="EMBL/GenBank/DDBJ databases">
        <title>Chromosome-level genome of the transformable northern wattle, Acacia crassicarpa.</title>
        <authorList>
            <person name="Massaro I."/>
            <person name="Sinha N.R."/>
            <person name="Poethig S."/>
            <person name="Leichty A.R."/>
        </authorList>
    </citation>
    <scope>NUCLEOTIDE SEQUENCE</scope>
    <source>
        <strain evidence="11">Acra3RX</strain>
        <tissue evidence="11">Leaf</tissue>
    </source>
</reference>
<comment type="similarity">
    <text evidence="6">Belongs to the TRAFAC class myosin-kinesin ATPase superfamily. Kinesin family. KIN-12 subfamily.</text>
</comment>
<dbReference type="InterPro" id="IPR036961">
    <property type="entry name" value="Kinesin_motor_dom_sf"/>
</dbReference>
<dbReference type="InterPro" id="IPR044986">
    <property type="entry name" value="KIF15/KIN-12"/>
</dbReference>
<feature type="region of interest" description="Disordered" evidence="9">
    <location>
        <begin position="2004"/>
        <end position="2030"/>
    </location>
</feature>
<accession>A0AAE1MBJ1</accession>
<evidence type="ECO:0000256" key="6">
    <source>
        <dbReference type="ARBA" id="ARBA00034488"/>
    </source>
</evidence>
<feature type="coiled-coil region" evidence="8">
    <location>
        <begin position="715"/>
        <end position="774"/>
    </location>
</feature>
<dbReference type="GO" id="GO:0003777">
    <property type="term" value="F:microtubule motor activity"/>
    <property type="evidence" value="ECO:0007669"/>
    <property type="project" value="InterPro"/>
</dbReference>
<protein>
    <recommendedName>
        <fullName evidence="10">Kinesin motor domain-containing protein</fullName>
    </recommendedName>
</protein>
<dbReference type="FunFam" id="3.40.850.10:FF:000033">
    <property type="entry name" value="Kinesin-like protein KIN-12E"/>
    <property type="match status" value="1"/>
</dbReference>